<keyword evidence="5 9" id="KW-0547">Nucleotide-binding</keyword>
<evidence type="ECO:0000256" key="9">
    <source>
        <dbReference type="HAMAP-Rule" id="MF_00061"/>
    </source>
</evidence>
<dbReference type="InterPro" id="IPR014721">
    <property type="entry name" value="Ribsml_uS5_D2-typ_fold_subgr"/>
</dbReference>
<feature type="region of interest" description="Disordered" evidence="10">
    <location>
        <begin position="1"/>
        <end position="34"/>
    </location>
</feature>
<keyword evidence="6 9" id="KW-0418">Kinase</keyword>
<dbReference type="AlphaFoldDB" id="A0A1I0X6E1"/>
<feature type="domain" description="GHMP kinase N-terminal" evidence="11">
    <location>
        <begin position="99"/>
        <end position="176"/>
    </location>
</feature>
<dbReference type="PANTHER" id="PTHR43527">
    <property type="entry name" value="4-DIPHOSPHOCYTIDYL-2-C-METHYL-D-ERYTHRITOL KINASE, CHLOROPLASTIC"/>
    <property type="match status" value="1"/>
</dbReference>
<feature type="binding site" evidence="9">
    <location>
        <begin position="127"/>
        <end position="137"/>
    </location>
    <ligand>
        <name>ATP</name>
        <dbReference type="ChEBI" id="CHEBI:30616"/>
    </ligand>
</feature>
<feature type="active site" evidence="9">
    <location>
        <position position="169"/>
    </location>
</feature>
<comment type="function">
    <text evidence="9">Catalyzes the phosphorylation of the position 2 hydroxy group of 4-diphosphocytidyl-2C-methyl-D-erythritol.</text>
</comment>
<dbReference type="HAMAP" id="MF_00061">
    <property type="entry name" value="IspE"/>
    <property type="match status" value="1"/>
</dbReference>
<dbReference type="InterPro" id="IPR036554">
    <property type="entry name" value="GHMP_kinase_C_sf"/>
</dbReference>
<dbReference type="NCBIfam" id="TIGR00154">
    <property type="entry name" value="ispE"/>
    <property type="match status" value="1"/>
</dbReference>
<evidence type="ECO:0000313" key="13">
    <source>
        <dbReference type="EMBL" id="SFA95940.1"/>
    </source>
</evidence>
<evidence type="ECO:0000256" key="1">
    <source>
        <dbReference type="ARBA" id="ARBA00009684"/>
    </source>
</evidence>
<proteinExistence type="inferred from homology"/>
<comment type="pathway">
    <text evidence="9">Isoprenoid biosynthesis; isopentenyl diphosphate biosynthesis via DXP pathway; isopentenyl diphosphate from 1-deoxy-D-xylulose 5-phosphate: step 3/6.</text>
</comment>
<evidence type="ECO:0000256" key="7">
    <source>
        <dbReference type="ARBA" id="ARBA00022840"/>
    </source>
</evidence>
<dbReference type="GO" id="GO:0005524">
    <property type="term" value="F:ATP binding"/>
    <property type="evidence" value="ECO:0007669"/>
    <property type="project" value="UniProtKB-UniRule"/>
</dbReference>
<reference evidence="13 14" key="1">
    <citation type="submission" date="2016-10" db="EMBL/GenBank/DDBJ databases">
        <authorList>
            <person name="de Groot N.N."/>
        </authorList>
    </citation>
    <scope>NUCLEOTIDE SEQUENCE [LARGE SCALE GENOMIC DNA]</scope>
    <source>
        <strain evidence="13 14">CGMCC 4.6945</strain>
    </source>
</reference>
<dbReference type="SUPFAM" id="SSF54211">
    <property type="entry name" value="Ribosomal protein S5 domain 2-like"/>
    <property type="match status" value="1"/>
</dbReference>
<dbReference type="InterPro" id="IPR006204">
    <property type="entry name" value="GHMP_kinase_N_dom"/>
</dbReference>
<dbReference type="EMBL" id="FOKA01000004">
    <property type="protein sequence ID" value="SFA95940.1"/>
    <property type="molecule type" value="Genomic_DNA"/>
</dbReference>
<dbReference type="EC" id="2.7.1.148" evidence="2 9"/>
<evidence type="ECO:0000256" key="3">
    <source>
        <dbReference type="ARBA" id="ARBA00017473"/>
    </source>
</evidence>
<dbReference type="Proteomes" id="UP000199012">
    <property type="component" value="Unassembled WGS sequence"/>
</dbReference>
<keyword evidence="7 9" id="KW-0067">ATP-binding</keyword>
<keyword evidence="14" id="KW-1185">Reference proteome</keyword>
<dbReference type="InterPro" id="IPR013750">
    <property type="entry name" value="GHMP_kinase_C_dom"/>
</dbReference>
<organism evidence="13 14">
    <name type="scientific">Cellulomonas marina</name>
    <dbReference type="NCBI Taxonomy" id="988821"/>
    <lineage>
        <taxon>Bacteria</taxon>
        <taxon>Bacillati</taxon>
        <taxon>Actinomycetota</taxon>
        <taxon>Actinomycetes</taxon>
        <taxon>Micrococcales</taxon>
        <taxon>Cellulomonadaceae</taxon>
        <taxon>Cellulomonas</taxon>
    </lineage>
</organism>
<gene>
    <name evidence="9" type="primary">ispE</name>
    <name evidence="13" type="ORF">SAMN05421867_104124</name>
</gene>
<dbReference type="SUPFAM" id="SSF55060">
    <property type="entry name" value="GHMP Kinase, C-terminal domain"/>
    <property type="match status" value="1"/>
</dbReference>
<sequence length="354" mass="35433">MAPRPRDLVGVPTPLATVGRSTGSGDRGPSGSAEVRVRAPGKVNLSLRVGPVGPDGYHPLTTVFQAVSVYEEVVATPAPDRTLSVSGPQAEQVPTDAANLALRAVELVAARTGIDEGIHLHLHKGVPVAGGMAGGSADAAAAIVACDALWRAGLSREDMLAVAAELGSDVPFSLVGHTAVGTGRGDVLTPALARGEFHWAFAVQDRGLATAAVYRAFDARAATTAGTDADDTARTGATTHAPPVPDDDDLALMQALRAGDSHALGRALRNDLQDAAVALDPALAETLDVARRTGALGAVVSGSGPTVAALGRSRQHALVLAAAFTAAGVADRVLTATGPVAGARLVGGAEGPAS</sequence>
<dbReference type="GO" id="GO:0019288">
    <property type="term" value="P:isopentenyl diphosphate biosynthetic process, methylerythritol 4-phosphate pathway"/>
    <property type="evidence" value="ECO:0007669"/>
    <property type="project" value="UniProtKB-UniRule"/>
</dbReference>
<evidence type="ECO:0000259" key="12">
    <source>
        <dbReference type="Pfam" id="PF08544"/>
    </source>
</evidence>
<evidence type="ECO:0000259" key="11">
    <source>
        <dbReference type="Pfam" id="PF00288"/>
    </source>
</evidence>
<dbReference type="GO" id="GO:0016114">
    <property type="term" value="P:terpenoid biosynthetic process"/>
    <property type="evidence" value="ECO:0007669"/>
    <property type="project" value="UniProtKB-UniRule"/>
</dbReference>
<dbReference type="InterPro" id="IPR004424">
    <property type="entry name" value="IspE"/>
</dbReference>
<name>A0A1I0X6E1_9CELL</name>
<keyword evidence="4 9" id="KW-0808">Transferase</keyword>
<evidence type="ECO:0000256" key="8">
    <source>
        <dbReference type="ARBA" id="ARBA00032554"/>
    </source>
</evidence>
<comment type="similarity">
    <text evidence="1 9">Belongs to the GHMP kinase family. IspE subfamily.</text>
</comment>
<feature type="domain" description="GHMP kinase C-terminal" evidence="12">
    <location>
        <begin position="252"/>
        <end position="328"/>
    </location>
</feature>
<dbReference type="UniPathway" id="UPA00056">
    <property type="reaction ID" value="UER00094"/>
</dbReference>
<accession>A0A1I0X6E1</accession>
<evidence type="ECO:0000256" key="4">
    <source>
        <dbReference type="ARBA" id="ARBA00022679"/>
    </source>
</evidence>
<feature type="active site" evidence="9">
    <location>
        <position position="42"/>
    </location>
</feature>
<dbReference type="STRING" id="988821.SAMN05421867_104124"/>
<evidence type="ECO:0000313" key="14">
    <source>
        <dbReference type="Proteomes" id="UP000199012"/>
    </source>
</evidence>
<dbReference type="InterPro" id="IPR020568">
    <property type="entry name" value="Ribosomal_Su5_D2-typ_SF"/>
</dbReference>
<dbReference type="Gene3D" id="3.30.70.890">
    <property type="entry name" value="GHMP kinase, C-terminal domain"/>
    <property type="match status" value="1"/>
</dbReference>
<evidence type="ECO:0000256" key="6">
    <source>
        <dbReference type="ARBA" id="ARBA00022777"/>
    </source>
</evidence>
<dbReference type="PANTHER" id="PTHR43527:SF2">
    <property type="entry name" value="4-DIPHOSPHOCYTIDYL-2-C-METHYL-D-ERYTHRITOL KINASE, CHLOROPLASTIC"/>
    <property type="match status" value="1"/>
</dbReference>
<evidence type="ECO:0000256" key="5">
    <source>
        <dbReference type="ARBA" id="ARBA00022741"/>
    </source>
</evidence>
<dbReference type="Pfam" id="PF00288">
    <property type="entry name" value="GHMP_kinases_N"/>
    <property type="match status" value="1"/>
</dbReference>
<dbReference type="Pfam" id="PF08544">
    <property type="entry name" value="GHMP_kinases_C"/>
    <property type="match status" value="1"/>
</dbReference>
<comment type="catalytic activity">
    <reaction evidence="9">
        <text>4-CDP-2-C-methyl-D-erythritol + ATP = 4-CDP-2-C-methyl-D-erythritol 2-phosphate + ADP + H(+)</text>
        <dbReference type="Rhea" id="RHEA:18437"/>
        <dbReference type="ChEBI" id="CHEBI:15378"/>
        <dbReference type="ChEBI" id="CHEBI:30616"/>
        <dbReference type="ChEBI" id="CHEBI:57823"/>
        <dbReference type="ChEBI" id="CHEBI:57919"/>
        <dbReference type="ChEBI" id="CHEBI:456216"/>
        <dbReference type="EC" id="2.7.1.148"/>
    </reaction>
</comment>
<keyword evidence="9" id="KW-0414">Isoprene biosynthesis</keyword>
<evidence type="ECO:0000256" key="2">
    <source>
        <dbReference type="ARBA" id="ARBA00012052"/>
    </source>
</evidence>
<protein>
    <recommendedName>
        <fullName evidence="3 9">4-diphosphocytidyl-2-C-methyl-D-erythritol kinase</fullName>
        <shortName evidence="9">CMK</shortName>
        <ecNumber evidence="2 9">2.7.1.148</ecNumber>
    </recommendedName>
    <alternativeName>
        <fullName evidence="8 9">4-(cytidine-5'-diphospho)-2-C-methyl-D-erythritol kinase</fullName>
    </alternativeName>
</protein>
<dbReference type="NCBIfam" id="NF002870">
    <property type="entry name" value="PRK03188.1"/>
    <property type="match status" value="1"/>
</dbReference>
<feature type="region of interest" description="Disordered" evidence="10">
    <location>
        <begin position="225"/>
        <end position="247"/>
    </location>
</feature>
<dbReference type="Gene3D" id="3.30.230.10">
    <property type="match status" value="1"/>
</dbReference>
<dbReference type="GO" id="GO:0050515">
    <property type="term" value="F:4-(cytidine 5'-diphospho)-2-C-methyl-D-erythritol kinase activity"/>
    <property type="evidence" value="ECO:0007669"/>
    <property type="project" value="UniProtKB-UniRule"/>
</dbReference>
<evidence type="ECO:0000256" key="10">
    <source>
        <dbReference type="SAM" id="MobiDB-lite"/>
    </source>
</evidence>